<sequence length="297" mass="34184">MTHPALIKMLEKYDFSDSNASFDALREILQEIVLLGLYDAGFFKHAAFYGGTALRILHNLPRFSEDLDFSLLETNSEFNLKPYEETIISTLKAFGFDVSIEIKEKNNSSAIASAFVKGNTIEHLININAPKDITNKIHKDQAVKIKLEVDTNPPLDFETENVIRLTPRPFSINAFTLPSLYAGKMHAILCRAWSSRPKGRDWYDLVWYIANDVELDTKHLKERLSQSCKYLEANEINIPDELTKQNIKELLLQRIQSLDVAKAKNDVQPFIKDMREIELWSKEFFMAVVENIKIKEK</sequence>
<keyword evidence="2" id="KW-1185">Reference proteome</keyword>
<proteinExistence type="predicted"/>
<evidence type="ECO:0000313" key="2">
    <source>
        <dbReference type="Proteomes" id="UP000233248"/>
    </source>
</evidence>
<dbReference type="InterPro" id="IPR014942">
    <property type="entry name" value="AbiEii"/>
</dbReference>
<dbReference type="RefSeq" id="WP_101184520.1">
    <property type="nucleotide sequence ID" value="NZ_CP031218.1"/>
</dbReference>
<evidence type="ECO:0000313" key="1">
    <source>
        <dbReference type="EMBL" id="PKI81122.1"/>
    </source>
</evidence>
<comment type="caution">
    <text evidence="1">The sequence shown here is derived from an EMBL/GenBank/DDBJ whole genome shotgun (WGS) entry which is preliminary data.</text>
</comment>
<evidence type="ECO:0008006" key="3">
    <source>
        <dbReference type="Google" id="ProtNLM"/>
    </source>
</evidence>
<name>A0A2N1J3Q9_9BACT</name>
<protein>
    <recommendedName>
        <fullName evidence="3">Nucleotidyl transferase AbiEii/AbiGii toxin family protein</fullName>
    </recommendedName>
</protein>
<reference evidence="1 2" key="1">
    <citation type="submission" date="2017-09" db="EMBL/GenBank/DDBJ databases">
        <title>Genomics of the genus Arcobacter.</title>
        <authorList>
            <person name="Perez-Cataluna A."/>
            <person name="Figueras M.J."/>
            <person name="Salas-Masso N."/>
        </authorList>
    </citation>
    <scope>NUCLEOTIDE SEQUENCE [LARGE SCALE GENOMIC DNA]</scope>
    <source>
        <strain evidence="1 2">DSM 18005</strain>
    </source>
</reference>
<dbReference type="AlphaFoldDB" id="A0A2N1J3Q9"/>
<gene>
    <name evidence="1" type="ORF">CP960_06065</name>
</gene>
<dbReference type="Gene3D" id="3.10.450.620">
    <property type="entry name" value="JHP933, nucleotidyltransferase-like core domain"/>
    <property type="match status" value="1"/>
</dbReference>
<dbReference type="Proteomes" id="UP000233248">
    <property type="component" value="Unassembled WGS sequence"/>
</dbReference>
<dbReference type="OrthoDB" id="5504847at2"/>
<dbReference type="KEGG" id="ahs:AHALO_0695"/>
<organism evidence="1 2">
    <name type="scientific">Malaciobacter halophilus</name>
    <dbReference type="NCBI Taxonomy" id="197482"/>
    <lineage>
        <taxon>Bacteria</taxon>
        <taxon>Pseudomonadati</taxon>
        <taxon>Campylobacterota</taxon>
        <taxon>Epsilonproteobacteria</taxon>
        <taxon>Campylobacterales</taxon>
        <taxon>Arcobacteraceae</taxon>
        <taxon>Malaciobacter</taxon>
    </lineage>
</organism>
<dbReference type="EMBL" id="NXIF01000023">
    <property type="protein sequence ID" value="PKI81122.1"/>
    <property type="molecule type" value="Genomic_DNA"/>
</dbReference>
<dbReference type="Pfam" id="PF08843">
    <property type="entry name" value="AbiEii"/>
    <property type="match status" value="1"/>
</dbReference>
<accession>A0A2N1J3Q9</accession>